<evidence type="ECO:0000313" key="1">
    <source>
        <dbReference type="EMBL" id="GAG09359.1"/>
    </source>
</evidence>
<feature type="non-terminal residue" evidence="1">
    <location>
        <position position="1"/>
    </location>
</feature>
<reference evidence="1" key="1">
    <citation type="journal article" date="2014" name="Front. Microbiol.">
        <title>High frequency of phylogenetically diverse reductive dehalogenase-homologous genes in deep subseafloor sedimentary metagenomes.</title>
        <authorList>
            <person name="Kawai M."/>
            <person name="Futagami T."/>
            <person name="Toyoda A."/>
            <person name="Takaki Y."/>
            <person name="Nishi S."/>
            <person name="Hori S."/>
            <person name="Arai W."/>
            <person name="Tsubouchi T."/>
            <person name="Morono Y."/>
            <person name="Uchiyama I."/>
            <person name="Ito T."/>
            <person name="Fujiyama A."/>
            <person name="Inagaki F."/>
            <person name="Takami H."/>
        </authorList>
    </citation>
    <scope>NUCLEOTIDE SEQUENCE</scope>
    <source>
        <strain evidence="1">Expedition CK06-06</strain>
    </source>
</reference>
<proteinExistence type="predicted"/>
<organism evidence="1">
    <name type="scientific">marine sediment metagenome</name>
    <dbReference type="NCBI Taxonomy" id="412755"/>
    <lineage>
        <taxon>unclassified sequences</taxon>
        <taxon>metagenomes</taxon>
        <taxon>ecological metagenomes</taxon>
    </lineage>
</organism>
<sequence>AGFSVTTSADAPLAVGVDWAIDTILKDDKIGRVRILDTYTGDEGDAIKVSYTAPETTYTMIKALSETTTEGFMRFVSDNPVGTQQELQIWRASLTPSGDTAMIGDDWSTLAFSGEILKDETDHPDSPYFNIIMG</sequence>
<dbReference type="EMBL" id="BARS01024561">
    <property type="protein sequence ID" value="GAG09359.1"/>
    <property type="molecule type" value="Genomic_DNA"/>
</dbReference>
<accession>X0UU28</accession>
<comment type="caution">
    <text evidence="1">The sequence shown here is derived from an EMBL/GenBank/DDBJ whole genome shotgun (WGS) entry which is preliminary data.</text>
</comment>
<protein>
    <submittedName>
        <fullName evidence="1">Uncharacterized protein</fullName>
    </submittedName>
</protein>
<gene>
    <name evidence="1" type="ORF">S01H1_38984</name>
</gene>
<dbReference type="AlphaFoldDB" id="X0UU28"/>
<name>X0UU28_9ZZZZ</name>